<dbReference type="KEGG" id="stac:ABII15_18335"/>
<dbReference type="InterPro" id="IPR028098">
    <property type="entry name" value="Glyco_trans_4-like_N"/>
</dbReference>
<dbReference type="Gene3D" id="3.40.50.2000">
    <property type="entry name" value="Glycogen Phosphorylase B"/>
    <property type="match status" value="2"/>
</dbReference>
<keyword evidence="1 4" id="KW-0328">Glycosyltransferase</keyword>
<dbReference type="PANTHER" id="PTHR45947:SF13">
    <property type="entry name" value="TRANSFERASE"/>
    <property type="match status" value="1"/>
</dbReference>
<protein>
    <submittedName>
        <fullName evidence="4">Glycosyltransferase</fullName>
        <ecNumber evidence="4">2.4.-.-</ecNumber>
    </submittedName>
</protein>
<dbReference type="AlphaFoldDB" id="A0AAU8IUA7"/>
<gene>
    <name evidence="4" type="ORF">ABII15_18335</name>
</gene>
<feature type="domain" description="Glycosyltransferase subfamily 4-like N-terminal" evidence="3">
    <location>
        <begin position="48"/>
        <end position="128"/>
    </location>
</feature>
<evidence type="ECO:0000313" key="4">
    <source>
        <dbReference type="EMBL" id="XCJ71806.1"/>
    </source>
</evidence>
<sequence>MRVALVHGFSGASVPGGEDDAVLDQAAALTRAGHEVRLVRAGAGRDTAEELRAFAPDVVHVHQLTPGAERARVAEWAGPLVVTLHRHRPPLRDPLLRRADRAVVLSEPSRDGWLAAGMPPERLALIPDHVPPVPDPGPAERAAWVCVGRLAVERGILGLLRRWPARCRLDVVGTGPLERECRAAAPPSVRFLGVGERGALRRSLTGYRGLVFPSRWHDGAVPLIYLEALAAGLPVLAFEGSAVPRAVRAEGTGTVTAPDAPLPAALAAADRIFPTLREHCRSVHAKRYGEPVWVERTERLYAAVVRERA</sequence>
<dbReference type="EC" id="2.4.-.-" evidence="4"/>
<keyword evidence="2 4" id="KW-0808">Transferase</keyword>
<dbReference type="RefSeq" id="WP_353943406.1">
    <property type="nucleotide sequence ID" value="NZ_CP159534.1"/>
</dbReference>
<dbReference type="Pfam" id="PF13692">
    <property type="entry name" value="Glyco_trans_1_4"/>
    <property type="match status" value="1"/>
</dbReference>
<proteinExistence type="predicted"/>
<dbReference type="SUPFAM" id="SSF53756">
    <property type="entry name" value="UDP-Glycosyltransferase/glycogen phosphorylase"/>
    <property type="match status" value="1"/>
</dbReference>
<dbReference type="PANTHER" id="PTHR45947">
    <property type="entry name" value="SULFOQUINOVOSYL TRANSFERASE SQD2"/>
    <property type="match status" value="1"/>
</dbReference>
<dbReference type="EMBL" id="CP159534">
    <property type="protein sequence ID" value="XCJ71806.1"/>
    <property type="molecule type" value="Genomic_DNA"/>
</dbReference>
<evidence type="ECO:0000256" key="2">
    <source>
        <dbReference type="ARBA" id="ARBA00022679"/>
    </source>
</evidence>
<dbReference type="GO" id="GO:1901137">
    <property type="term" value="P:carbohydrate derivative biosynthetic process"/>
    <property type="evidence" value="ECO:0007669"/>
    <property type="project" value="UniProtKB-ARBA"/>
</dbReference>
<evidence type="ECO:0000256" key="1">
    <source>
        <dbReference type="ARBA" id="ARBA00022676"/>
    </source>
</evidence>
<accession>A0AAU8IUA7</accession>
<dbReference type="InterPro" id="IPR050194">
    <property type="entry name" value="Glycosyltransferase_grp1"/>
</dbReference>
<name>A0AAU8IUA7_9ACTN</name>
<organism evidence="4">
    <name type="scientific">Streptomyces tabacisoli</name>
    <dbReference type="NCBI Taxonomy" id="3156398"/>
    <lineage>
        <taxon>Bacteria</taxon>
        <taxon>Bacillati</taxon>
        <taxon>Actinomycetota</taxon>
        <taxon>Actinomycetes</taxon>
        <taxon>Kitasatosporales</taxon>
        <taxon>Streptomycetaceae</taxon>
        <taxon>Streptomyces</taxon>
    </lineage>
</organism>
<evidence type="ECO:0000259" key="3">
    <source>
        <dbReference type="Pfam" id="PF13439"/>
    </source>
</evidence>
<reference evidence="4" key="1">
    <citation type="submission" date="2024-06" db="EMBL/GenBank/DDBJ databases">
        <title>Streptomyces sp. strain HUAS MG91 genome sequences.</title>
        <authorList>
            <person name="Mo P."/>
        </authorList>
    </citation>
    <scope>NUCLEOTIDE SEQUENCE</scope>
    <source>
        <strain evidence="4">HUAS MG91</strain>
    </source>
</reference>
<dbReference type="Pfam" id="PF13439">
    <property type="entry name" value="Glyco_transf_4"/>
    <property type="match status" value="1"/>
</dbReference>
<dbReference type="GO" id="GO:0016757">
    <property type="term" value="F:glycosyltransferase activity"/>
    <property type="evidence" value="ECO:0007669"/>
    <property type="project" value="UniProtKB-KW"/>
</dbReference>